<dbReference type="InterPro" id="IPR014284">
    <property type="entry name" value="RNA_pol_sigma-70_dom"/>
</dbReference>
<sequence length="317" mass="34460">MTATAHRPVTKPATTRRRTAKPAPKPAANPAAKPAAKPAVQQAPQPVTQPVVAAPPGRGRNRGQHRDGEVEAHTLLLLLADLPAGSPARERTRARIIELHLPLAEYLSRRFRNRGEPLDDLNQVANVGLIKSVDGFDPTRGAAFTSYAIPMIVGELKRHFRDKGWDVRVPRRLQELRLEISKISGDLAQDLGRSPTVADLAAKLGVSEEDVIEGIESGHAYRALSINAPANGDEAGAELADLLGGVDRDLEAVDDRESLRPLIVQLPEREQKIIAMRFFGNLTQTQIADRLGISQMHVSRLLAHALTHLRGALVTPL</sequence>
<dbReference type="SUPFAM" id="SSF88946">
    <property type="entry name" value="Sigma2 domain of RNA polymerase sigma factors"/>
    <property type="match status" value="1"/>
</dbReference>
<reference evidence="9" key="1">
    <citation type="submission" date="2021-01" db="EMBL/GenBank/DDBJ databases">
        <title>Whole genome shotgun sequence of Dactylosporangium siamense NBRC 106093.</title>
        <authorList>
            <person name="Komaki H."/>
            <person name="Tamura T."/>
        </authorList>
    </citation>
    <scope>NUCLEOTIDE SEQUENCE</scope>
    <source>
        <strain evidence="9">NBRC 106093</strain>
    </source>
</reference>
<dbReference type="NCBIfam" id="TIGR02980">
    <property type="entry name" value="SigBFG"/>
    <property type="match status" value="1"/>
</dbReference>
<dbReference type="InterPro" id="IPR013324">
    <property type="entry name" value="RNA_pol_sigma_r3/r4-like"/>
</dbReference>
<evidence type="ECO:0000256" key="1">
    <source>
        <dbReference type="ARBA" id="ARBA00023015"/>
    </source>
</evidence>
<evidence type="ECO:0000259" key="8">
    <source>
        <dbReference type="Pfam" id="PF04545"/>
    </source>
</evidence>
<dbReference type="Gene3D" id="1.20.120.1810">
    <property type="match status" value="1"/>
</dbReference>
<dbReference type="Pfam" id="PF04545">
    <property type="entry name" value="Sigma70_r4"/>
    <property type="match status" value="1"/>
</dbReference>
<feature type="region of interest" description="Disordered" evidence="5">
    <location>
        <begin position="1"/>
        <end position="67"/>
    </location>
</feature>
<keyword evidence="2" id="KW-0731">Sigma factor</keyword>
<dbReference type="PANTHER" id="PTHR30385:SF4">
    <property type="entry name" value="RNA POLYMERASE SIGMA-E FACTOR"/>
    <property type="match status" value="1"/>
</dbReference>
<keyword evidence="4" id="KW-0804">Transcription</keyword>
<evidence type="ECO:0000313" key="9">
    <source>
        <dbReference type="EMBL" id="GIG45993.1"/>
    </source>
</evidence>
<feature type="domain" description="RNA polymerase sigma-70 region 4" evidence="8">
    <location>
        <begin position="263"/>
        <end position="310"/>
    </location>
</feature>
<feature type="domain" description="RNA polymerase sigma-70 region 3" evidence="6">
    <location>
        <begin position="175"/>
        <end position="239"/>
    </location>
</feature>
<organism evidence="9 10">
    <name type="scientific">Dactylosporangium siamense</name>
    <dbReference type="NCBI Taxonomy" id="685454"/>
    <lineage>
        <taxon>Bacteria</taxon>
        <taxon>Bacillati</taxon>
        <taxon>Actinomycetota</taxon>
        <taxon>Actinomycetes</taxon>
        <taxon>Micromonosporales</taxon>
        <taxon>Micromonosporaceae</taxon>
        <taxon>Dactylosporangium</taxon>
    </lineage>
</organism>
<dbReference type="InterPro" id="IPR007627">
    <property type="entry name" value="RNA_pol_sigma70_r2"/>
</dbReference>
<evidence type="ECO:0000256" key="4">
    <source>
        <dbReference type="ARBA" id="ARBA00023163"/>
    </source>
</evidence>
<dbReference type="PRINTS" id="PR00046">
    <property type="entry name" value="SIGMA70FCT"/>
</dbReference>
<keyword evidence="10" id="KW-1185">Reference proteome</keyword>
<dbReference type="NCBIfam" id="TIGR02937">
    <property type="entry name" value="sigma70-ECF"/>
    <property type="match status" value="1"/>
</dbReference>
<gene>
    <name evidence="9" type="ORF">Dsi01nite_040340</name>
</gene>
<dbReference type="Pfam" id="PF04542">
    <property type="entry name" value="Sigma70_r2"/>
    <property type="match status" value="1"/>
</dbReference>
<feature type="domain" description="RNA polymerase sigma-70 region 2" evidence="7">
    <location>
        <begin position="97"/>
        <end position="165"/>
    </location>
</feature>
<keyword evidence="1" id="KW-0805">Transcription regulation</keyword>
<protein>
    <recommendedName>
        <fullName evidence="11">SigB/SigF/SigG family RNA polymerase sigma factor</fullName>
    </recommendedName>
</protein>
<feature type="compositionally biased region" description="Low complexity" evidence="5">
    <location>
        <begin position="26"/>
        <end position="56"/>
    </location>
</feature>
<dbReference type="GO" id="GO:0006352">
    <property type="term" value="P:DNA-templated transcription initiation"/>
    <property type="evidence" value="ECO:0007669"/>
    <property type="project" value="InterPro"/>
</dbReference>
<dbReference type="GO" id="GO:0016987">
    <property type="term" value="F:sigma factor activity"/>
    <property type="evidence" value="ECO:0007669"/>
    <property type="project" value="UniProtKB-KW"/>
</dbReference>
<dbReference type="PANTHER" id="PTHR30385">
    <property type="entry name" value="SIGMA FACTOR F FLAGELLAR"/>
    <property type="match status" value="1"/>
</dbReference>
<dbReference type="Pfam" id="PF04539">
    <property type="entry name" value="Sigma70_r3"/>
    <property type="match status" value="1"/>
</dbReference>
<dbReference type="RefSeq" id="WP_203847788.1">
    <property type="nucleotide sequence ID" value="NZ_BAAAVW010000012.1"/>
</dbReference>
<dbReference type="InterPro" id="IPR007624">
    <property type="entry name" value="RNA_pol_sigma70_r3"/>
</dbReference>
<dbReference type="AlphaFoldDB" id="A0A919PPM2"/>
<dbReference type="EMBL" id="BONQ01000060">
    <property type="protein sequence ID" value="GIG45993.1"/>
    <property type="molecule type" value="Genomic_DNA"/>
</dbReference>
<dbReference type="GO" id="GO:0003677">
    <property type="term" value="F:DNA binding"/>
    <property type="evidence" value="ECO:0007669"/>
    <property type="project" value="UniProtKB-KW"/>
</dbReference>
<dbReference type="InterPro" id="IPR007630">
    <property type="entry name" value="RNA_pol_sigma70_r4"/>
</dbReference>
<comment type="caution">
    <text evidence="9">The sequence shown here is derived from an EMBL/GenBank/DDBJ whole genome shotgun (WGS) entry which is preliminary data.</text>
</comment>
<dbReference type="InterPro" id="IPR000943">
    <property type="entry name" value="RNA_pol_sigma70"/>
</dbReference>
<accession>A0A919PPM2</accession>
<dbReference type="InterPro" id="IPR013325">
    <property type="entry name" value="RNA_pol_sigma_r2"/>
</dbReference>
<evidence type="ECO:0008006" key="11">
    <source>
        <dbReference type="Google" id="ProtNLM"/>
    </source>
</evidence>
<evidence type="ECO:0000256" key="3">
    <source>
        <dbReference type="ARBA" id="ARBA00023125"/>
    </source>
</evidence>
<dbReference type="Proteomes" id="UP000660611">
    <property type="component" value="Unassembled WGS sequence"/>
</dbReference>
<proteinExistence type="predicted"/>
<dbReference type="InterPro" id="IPR036388">
    <property type="entry name" value="WH-like_DNA-bd_sf"/>
</dbReference>
<evidence type="ECO:0000313" key="10">
    <source>
        <dbReference type="Proteomes" id="UP000660611"/>
    </source>
</evidence>
<dbReference type="CDD" id="cd06171">
    <property type="entry name" value="Sigma70_r4"/>
    <property type="match status" value="1"/>
</dbReference>
<evidence type="ECO:0000259" key="7">
    <source>
        <dbReference type="Pfam" id="PF04542"/>
    </source>
</evidence>
<evidence type="ECO:0000256" key="5">
    <source>
        <dbReference type="SAM" id="MobiDB-lite"/>
    </source>
</evidence>
<dbReference type="Gene3D" id="1.10.10.10">
    <property type="entry name" value="Winged helix-like DNA-binding domain superfamily/Winged helix DNA-binding domain"/>
    <property type="match status" value="2"/>
</dbReference>
<name>A0A919PPM2_9ACTN</name>
<dbReference type="SUPFAM" id="SSF88659">
    <property type="entry name" value="Sigma3 and sigma4 domains of RNA polymerase sigma factors"/>
    <property type="match status" value="2"/>
</dbReference>
<dbReference type="InterPro" id="IPR014322">
    <property type="entry name" value="RNA_pol_sigma-B/F/G"/>
</dbReference>
<evidence type="ECO:0000259" key="6">
    <source>
        <dbReference type="Pfam" id="PF04539"/>
    </source>
</evidence>
<evidence type="ECO:0000256" key="2">
    <source>
        <dbReference type="ARBA" id="ARBA00023082"/>
    </source>
</evidence>
<keyword evidence="3" id="KW-0238">DNA-binding</keyword>